<feature type="non-terminal residue" evidence="1">
    <location>
        <position position="1"/>
    </location>
</feature>
<proteinExistence type="predicted"/>
<gene>
    <name evidence="1" type="ORF">JBS370_LOCUS42646</name>
</gene>
<dbReference type="AlphaFoldDB" id="A0A820MG58"/>
<comment type="caution">
    <text evidence="1">The sequence shown here is derived from an EMBL/GenBank/DDBJ whole genome shotgun (WGS) entry which is preliminary data.</text>
</comment>
<dbReference type="EMBL" id="CAJOBD010058358">
    <property type="protein sequence ID" value="CAF4374520.1"/>
    <property type="molecule type" value="Genomic_DNA"/>
</dbReference>
<organism evidence="1 2">
    <name type="scientific">Rotaria sordida</name>
    <dbReference type="NCBI Taxonomy" id="392033"/>
    <lineage>
        <taxon>Eukaryota</taxon>
        <taxon>Metazoa</taxon>
        <taxon>Spiralia</taxon>
        <taxon>Gnathifera</taxon>
        <taxon>Rotifera</taxon>
        <taxon>Eurotatoria</taxon>
        <taxon>Bdelloidea</taxon>
        <taxon>Philodinida</taxon>
        <taxon>Philodinidae</taxon>
        <taxon>Rotaria</taxon>
    </lineage>
</organism>
<name>A0A820MG58_9BILA</name>
<protein>
    <submittedName>
        <fullName evidence="1">Uncharacterized protein</fullName>
    </submittedName>
</protein>
<accession>A0A820MG58</accession>
<sequence length="40" mass="4837">NYEDEDGMLLDNEYDDFGDDFFQQEENIDELPKPRPKQIN</sequence>
<dbReference type="Proteomes" id="UP000663836">
    <property type="component" value="Unassembled WGS sequence"/>
</dbReference>
<evidence type="ECO:0000313" key="2">
    <source>
        <dbReference type="Proteomes" id="UP000663836"/>
    </source>
</evidence>
<reference evidence="1" key="1">
    <citation type="submission" date="2021-02" db="EMBL/GenBank/DDBJ databases">
        <authorList>
            <person name="Nowell W R."/>
        </authorList>
    </citation>
    <scope>NUCLEOTIDE SEQUENCE</scope>
</reference>
<evidence type="ECO:0000313" key="1">
    <source>
        <dbReference type="EMBL" id="CAF4374520.1"/>
    </source>
</evidence>